<dbReference type="GO" id="GO:0003676">
    <property type="term" value="F:nucleic acid binding"/>
    <property type="evidence" value="ECO:0007669"/>
    <property type="project" value="InterPro"/>
</dbReference>
<dbReference type="KEGG" id="vg:55623161"/>
<dbReference type="Pfam" id="PF01844">
    <property type="entry name" value="HNH"/>
    <property type="match status" value="1"/>
</dbReference>
<evidence type="ECO:0000256" key="1">
    <source>
        <dbReference type="SAM" id="MobiDB-lite"/>
    </source>
</evidence>
<organism evidence="3 4">
    <name type="scientific">Gordonia phage Ranch</name>
    <dbReference type="NCBI Taxonomy" id="2599848"/>
    <lineage>
        <taxon>Viruses</taxon>
        <taxon>Duplodnaviria</taxon>
        <taxon>Heunggongvirae</taxon>
        <taxon>Uroviricota</taxon>
        <taxon>Caudoviricetes</taxon>
        <taxon>Dovevirinae</taxon>
        <taxon>Lambovirus</taxon>
        <taxon>Lambovirus ranch</taxon>
    </lineage>
</organism>
<dbReference type="GeneID" id="55623161"/>
<gene>
    <name evidence="3" type="primary">85</name>
    <name evidence="3" type="ORF">PBI_RANCH_85</name>
</gene>
<dbReference type="EMBL" id="MN234207">
    <property type="protein sequence ID" value="QFG12406.1"/>
    <property type="molecule type" value="Genomic_DNA"/>
</dbReference>
<reference evidence="3 4" key="1">
    <citation type="submission" date="2019-07" db="EMBL/GenBank/DDBJ databases">
        <authorList>
            <person name="Fryberger R.B."/>
            <person name="Stoner T.H."/>
            <person name="Garlena R.A."/>
            <person name="Russell D.A."/>
            <person name="Pope W.H."/>
            <person name="Jacobs-Sera D."/>
            <person name="Hatfull G.F."/>
        </authorList>
    </citation>
    <scope>NUCLEOTIDE SEQUENCE [LARGE SCALE GENOMIC DNA]</scope>
</reference>
<feature type="compositionally biased region" description="Basic and acidic residues" evidence="1">
    <location>
        <begin position="98"/>
        <end position="107"/>
    </location>
</feature>
<dbReference type="RefSeq" id="YP_009852537.1">
    <property type="nucleotide sequence ID" value="NC_048813.1"/>
</dbReference>
<dbReference type="InterPro" id="IPR003615">
    <property type="entry name" value="HNH_nuc"/>
</dbReference>
<proteinExistence type="predicted"/>
<accession>A0A5J6TNW1</accession>
<feature type="region of interest" description="Disordered" evidence="1">
    <location>
        <begin position="98"/>
        <end position="136"/>
    </location>
</feature>
<protein>
    <submittedName>
        <fullName evidence="3">HNH endonuclease</fullName>
    </submittedName>
</protein>
<keyword evidence="3" id="KW-0378">Hydrolase</keyword>
<keyword evidence="4" id="KW-1185">Reference proteome</keyword>
<keyword evidence="3" id="KW-0540">Nuclease</keyword>
<dbReference type="GO" id="GO:0004519">
    <property type="term" value="F:endonuclease activity"/>
    <property type="evidence" value="ECO:0007669"/>
    <property type="project" value="UniProtKB-KW"/>
</dbReference>
<name>A0A5J6TNW1_9CAUD</name>
<feature type="domain" description="HNH" evidence="2">
    <location>
        <begin position="62"/>
        <end position="100"/>
    </location>
</feature>
<dbReference type="InterPro" id="IPR002711">
    <property type="entry name" value="HNH"/>
</dbReference>
<evidence type="ECO:0000313" key="3">
    <source>
        <dbReference type="EMBL" id="QFG12406.1"/>
    </source>
</evidence>
<dbReference type="GO" id="GO:0008270">
    <property type="term" value="F:zinc ion binding"/>
    <property type="evidence" value="ECO:0007669"/>
    <property type="project" value="InterPro"/>
</dbReference>
<dbReference type="CDD" id="cd00085">
    <property type="entry name" value="HNHc"/>
    <property type="match status" value="1"/>
</dbReference>
<sequence>MPHGKGLCKCHSNLKGRTIKAKHGPGICKCPKHQTRETLYRVDFQEMFGDGPFPCGEKKLGCGEPVMFNECIIDHVDGNHKNNDPDNWQPMHKRCHDRKSAIEDGRGSRVIGMNAHPSNSPESRAERARIQHAKNQ</sequence>
<keyword evidence="3" id="KW-0255">Endonuclease</keyword>
<dbReference type="Proteomes" id="UP000325813">
    <property type="component" value="Segment"/>
</dbReference>
<evidence type="ECO:0000259" key="2">
    <source>
        <dbReference type="Pfam" id="PF01844"/>
    </source>
</evidence>
<evidence type="ECO:0000313" key="4">
    <source>
        <dbReference type="Proteomes" id="UP000325813"/>
    </source>
</evidence>